<evidence type="ECO:0000256" key="1">
    <source>
        <dbReference type="SAM" id="SignalP"/>
    </source>
</evidence>
<comment type="caution">
    <text evidence="2">The sequence shown here is derived from an EMBL/GenBank/DDBJ whole genome shotgun (WGS) entry which is preliminary data.</text>
</comment>
<sequence length="120" mass="13275">MLAPIFISILVATTAGLIIPNDSHNHTFAIEASKPGMACAKGRETMCCDELDYSGYEVQCVGPGKVDYFEKCLDYDPLPMCCCGMPGKERKDLPTIPTLISCTECTIISMRRQLRKKPHE</sequence>
<organism evidence="2 3">
    <name type="scientific">Cercophora samala</name>
    <dbReference type="NCBI Taxonomy" id="330535"/>
    <lineage>
        <taxon>Eukaryota</taxon>
        <taxon>Fungi</taxon>
        <taxon>Dikarya</taxon>
        <taxon>Ascomycota</taxon>
        <taxon>Pezizomycotina</taxon>
        <taxon>Sordariomycetes</taxon>
        <taxon>Sordariomycetidae</taxon>
        <taxon>Sordariales</taxon>
        <taxon>Lasiosphaeriaceae</taxon>
        <taxon>Cercophora</taxon>
    </lineage>
</organism>
<dbReference type="AlphaFoldDB" id="A0AA39Z7X2"/>
<dbReference type="EMBL" id="JAULSY010000099">
    <property type="protein sequence ID" value="KAK0665891.1"/>
    <property type="molecule type" value="Genomic_DNA"/>
</dbReference>
<feature type="chain" id="PRO_5041440743" evidence="1">
    <location>
        <begin position="17"/>
        <end position="120"/>
    </location>
</feature>
<evidence type="ECO:0000313" key="3">
    <source>
        <dbReference type="Proteomes" id="UP001174997"/>
    </source>
</evidence>
<keyword evidence="1" id="KW-0732">Signal</keyword>
<gene>
    <name evidence="2" type="ORF">QBC41DRAFT_305720</name>
</gene>
<accession>A0AA39Z7X2</accession>
<dbReference type="Proteomes" id="UP001174997">
    <property type="component" value="Unassembled WGS sequence"/>
</dbReference>
<name>A0AA39Z7X2_9PEZI</name>
<keyword evidence="3" id="KW-1185">Reference proteome</keyword>
<reference evidence="2" key="1">
    <citation type="submission" date="2023-06" db="EMBL/GenBank/DDBJ databases">
        <title>Genome-scale phylogeny and comparative genomics of the fungal order Sordariales.</title>
        <authorList>
            <consortium name="Lawrence Berkeley National Laboratory"/>
            <person name="Hensen N."/>
            <person name="Bonometti L."/>
            <person name="Westerberg I."/>
            <person name="Brannstrom I.O."/>
            <person name="Guillou S."/>
            <person name="Cros-Aarteil S."/>
            <person name="Calhoun S."/>
            <person name="Haridas S."/>
            <person name="Kuo A."/>
            <person name="Mondo S."/>
            <person name="Pangilinan J."/>
            <person name="Riley R."/>
            <person name="Labutti K."/>
            <person name="Andreopoulos B."/>
            <person name="Lipzen A."/>
            <person name="Chen C."/>
            <person name="Yanf M."/>
            <person name="Daum C."/>
            <person name="Ng V."/>
            <person name="Clum A."/>
            <person name="Steindorff A."/>
            <person name="Ohm R."/>
            <person name="Martin F."/>
            <person name="Silar P."/>
            <person name="Natvig D."/>
            <person name="Lalanne C."/>
            <person name="Gautier V."/>
            <person name="Ament-Velasquez S.L."/>
            <person name="Kruys A."/>
            <person name="Hutchinson M.I."/>
            <person name="Powell A.J."/>
            <person name="Barry K."/>
            <person name="Miller A.N."/>
            <person name="Grigoriev I.V."/>
            <person name="Debuchy R."/>
            <person name="Gladieux P."/>
            <person name="Thoren M.H."/>
            <person name="Johannesson H."/>
        </authorList>
    </citation>
    <scope>NUCLEOTIDE SEQUENCE</scope>
    <source>
        <strain evidence="2">CBS 307.81</strain>
    </source>
</reference>
<evidence type="ECO:0000313" key="2">
    <source>
        <dbReference type="EMBL" id="KAK0665891.1"/>
    </source>
</evidence>
<protein>
    <submittedName>
        <fullName evidence="2">Uncharacterized protein</fullName>
    </submittedName>
</protein>
<proteinExistence type="predicted"/>
<feature type="signal peptide" evidence="1">
    <location>
        <begin position="1"/>
        <end position="16"/>
    </location>
</feature>